<dbReference type="Proteomes" id="UP000600101">
    <property type="component" value="Unassembled WGS sequence"/>
</dbReference>
<sequence>MSDAIGTEASTTTASATEATGPLKGIRVLDLTAVVLGPFCTQTLGDWGAEVIKIEPPTGDIVRNSGLYRNRGMASVYLGLNRNKRSLAIDLKSPEGKEALRRLIPRTDVLVTNIRPAGMARLGFGPEECRRLNPKLVFAVATGFGQDGPYRARPAFDEIIQAASGLADIVGEETGEPRFVPSLVADKITGMALLSAVLGALLHRERSGEGQLVEVPMLETLSAFVGVEHLGGMAFEPSIGEPGYKRLRHRKPARTKDGWVTLLPYSSANWVAFFTAAGRPELIEELHLRDPVQRNANIDKVYAALREVALTRTTAEWLALCQENDVPATAFTPIGEVTEHPHLKAVGMFGLHDHPSEGRIRLPKPPTRFEKTPANIRQQAPRLGEHTAEVLEELGFGAAEIAGMEARKVIRKA</sequence>
<evidence type="ECO:0000256" key="1">
    <source>
        <dbReference type="ARBA" id="ARBA00022679"/>
    </source>
</evidence>
<dbReference type="PANTHER" id="PTHR48207">
    <property type="entry name" value="SUCCINATE--HYDROXYMETHYLGLUTARATE COA-TRANSFERASE"/>
    <property type="match status" value="1"/>
</dbReference>
<keyword evidence="3" id="KW-1185">Reference proteome</keyword>
<name>A0A9X0QZ17_9PROT</name>
<evidence type="ECO:0000313" key="3">
    <source>
        <dbReference type="Proteomes" id="UP000600101"/>
    </source>
</evidence>
<gene>
    <name evidence="2" type="ORF">H7965_08180</name>
</gene>
<protein>
    <submittedName>
        <fullName evidence="2">CoA transferase</fullName>
    </submittedName>
</protein>
<dbReference type="InterPro" id="IPR050483">
    <property type="entry name" value="CoA-transferase_III_domain"/>
</dbReference>
<comment type="caution">
    <text evidence="2">The sequence shown here is derived from an EMBL/GenBank/DDBJ whole genome shotgun (WGS) entry which is preliminary data.</text>
</comment>
<dbReference type="PANTHER" id="PTHR48207:SF4">
    <property type="entry name" value="BLL6097 PROTEIN"/>
    <property type="match status" value="1"/>
</dbReference>
<dbReference type="GO" id="GO:0008410">
    <property type="term" value="F:CoA-transferase activity"/>
    <property type="evidence" value="ECO:0007669"/>
    <property type="project" value="TreeGrafter"/>
</dbReference>
<dbReference type="EMBL" id="JACOMF010000007">
    <property type="protein sequence ID" value="MBC4015302.1"/>
    <property type="molecule type" value="Genomic_DNA"/>
</dbReference>
<dbReference type="InterPro" id="IPR003673">
    <property type="entry name" value="CoA-Trfase_fam_III"/>
</dbReference>
<dbReference type="Gene3D" id="3.30.1540.10">
    <property type="entry name" value="formyl-coa transferase, domain 3"/>
    <property type="match status" value="1"/>
</dbReference>
<dbReference type="AlphaFoldDB" id="A0A9X0QZ17"/>
<reference evidence="2" key="1">
    <citation type="submission" date="2020-08" db="EMBL/GenBank/DDBJ databases">
        <authorList>
            <person name="Hu Y."/>
            <person name="Nguyen S.V."/>
            <person name="Li F."/>
            <person name="Fanning S."/>
        </authorList>
    </citation>
    <scope>NUCLEOTIDE SEQUENCE</scope>
    <source>
        <strain evidence="2">SYSU D8009</strain>
    </source>
</reference>
<dbReference type="Gene3D" id="3.40.50.10540">
    <property type="entry name" value="Crotonobetainyl-coa:carnitine coa-transferase, domain 1"/>
    <property type="match status" value="1"/>
</dbReference>
<dbReference type="SUPFAM" id="SSF89796">
    <property type="entry name" value="CoA-transferase family III (CaiB/BaiF)"/>
    <property type="match status" value="1"/>
</dbReference>
<keyword evidence="1 2" id="KW-0808">Transferase</keyword>
<organism evidence="2 3">
    <name type="scientific">Siccirubricoccus deserti</name>
    <dbReference type="NCBI Taxonomy" id="2013562"/>
    <lineage>
        <taxon>Bacteria</taxon>
        <taxon>Pseudomonadati</taxon>
        <taxon>Pseudomonadota</taxon>
        <taxon>Alphaproteobacteria</taxon>
        <taxon>Acetobacterales</taxon>
        <taxon>Roseomonadaceae</taxon>
        <taxon>Siccirubricoccus</taxon>
    </lineage>
</organism>
<dbReference type="Pfam" id="PF02515">
    <property type="entry name" value="CoA_transf_3"/>
    <property type="match status" value="1"/>
</dbReference>
<proteinExistence type="predicted"/>
<evidence type="ECO:0000313" key="2">
    <source>
        <dbReference type="EMBL" id="MBC4015302.1"/>
    </source>
</evidence>
<dbReference type="RefSeq" id="WP_186770079.1">
    <property type="nucleotide sequence ID" value="NZ_JACOMF010000007.1"/>
</dbReference>
<dbReference type="InterPro" id="IPR023606">
    <property type="entry name" value="CoA-Trfase_III_dom_1_sf"/>
</dbReference>
<dbReference type="InterPro" id="IPR044855">
    <property type="entry name" value="CoA-Trfase_III_dom3_sf"/>
</dbReference>
<accession>A0A9X0QZ17</accession>